<feature type="compositionally biased region" description="Basic and acidic residues" evidence="1">
    <location>
        <begin position="28"/>
        <end position="42"/>
    </location>
</feature>
<reference evidence="2" key="1">
    <citation type="submission" date="2019-08" db="EMBL/GenBank/DDBJ databases">
        <authorList>
            <person name="Kucharzyk K."/>
            <person name="Murdoch R.W."/>
            <person name="Higgins S."/>
            <person name="Loffler F."/>
        </authorList>
    </citation>
    <scope>NUCLEOTIDE SEQUENCE</scope>
</reference>
<dbReference type="AlphaFoldDB" id="A0A645IG37"/>
<sequence>MARQTHHVVHKSSGGWDVKRGGSQRASVHVDTKAEAEKIGRDISRNQKTEFVVHGLDGRIQCSDSHGNDPCPPKDTK</sequence>
<dbReference type="Pfam" id="PF09954">
    <property type="entry name" value="DUF2188"/>
    <property type="match status" value="1"/>
</dbReference>
<organism evidence="2">
    <name type="scientific">bioreactor metagenome</name>
    <dbReference type="NCBI Taxonomy" id="1076179"/>
    <lineage>
        <taxon>unclassified sequences</taxon>
        <taxon>metagenomes</taxon>
        <taxon>ecological metagenomes</taxon>
    </lineage>
</organism>
<dbReference type="InterPro" id="IPR018691">
    <property type="entry name" value="DUF2188"/>
</dbReference>
<proteinExistence type="predicted"/>
<dbReference type="EMBL" id="VSSQ01113386">
    <property type="protein sequence ID" value="MPN49802.1"/>
    <property type="molecule type" value="Genomic_DNA"/>
</dbReference>
<evidence type="ECO:0008006" key="3">
    <source>
        <dbReference type="Google" id="ProtNLM"/>
    </source>
</evidence>
<feature type="region of interest" description="Disordered" evidence="1">
    <location>
        <begin position="1"/>
        <end position="42"/>
    </location>
</feature>
<comment type="caution">
    <text evidence="2">The sequence shown here is derived from an EMBL/GenBank/DDBJ whole genome shotgun (WGS) entry which is preliminary data.</text>
</comment>
<name>A0A645IG37_9ZZZZ</name>
<feature type="compositionally biased region" description="Basic residues" evidence="1">
    <location>
        <begin position="1"/>
        <end position="10"/>
    </location>
</feature>
<protein>
    <recommendedName>
        <fullName evidence="3">DUF2188 domain-containing protein</fullName>
    </recommendedName>
</protein>
<evidence type="ECO:0000256" key="1">
    <source>
        <dbReference type="SAM" id="MobiDB-lite"/>
    </source>
</evidence>
<evidence type="ECO:0000313" key="2">
    <source>
        <dbReference type="EMBL" id="MPN49802.1"/>
    </source>
</evidence>
<gene>
    <name evidence="2" type="ORF">SDC9_197424</name>
</gene>
<accession>A0A645IG37</accession>